<evidence type="ECO:0000256" key="1">
    <source>
        <dbReference type="ARBA" id="ARBA00001920"/>
    </source>
</evidence>
<dbReference type="Pfam" id="PF01842">
    <property type="entry name" value="ACT"/>
    <property type="match status" value="1"/>
</dbReference>
<evidence type="ECO:0000256" key="6">
    <source>
        <dbReference type="ARBA" id="ARBA00013376"/>
    </source>
</evidence>
<evidence type="ECO:0000313" key="22">
    <source>
        <dbReference type="Proteomes" id="UP000190625"/>
    </source>
</evidence>
<dbReference type="FunFam" id="3.30.70.260:FF:000030">
    <property type="entry name" value="Homoserine dehydrogenase"/>
    <property type="match status" value="1"/>
</dbReference>
<proteinExistence type="inferred from homology"/>
<comment type="cofactor">
    <cofactor evidence="1">
        <name>a metal cation</name>
        <dbReference type="ChEBI" id="CHEBI:25213"/>
    </cofactor>
</comment>
<keyword evidence="22" id="KW-1185">Reference proteome</keyword>
<dbReference type="SUPFAM" id="SSF55347">
    <property type="entry name" value="Glyceraldehyde-3-phosphate dehydrogenase-like, C-terminal domain"/>
    <property type="match status" value="1"/>
</dbReference>
<evidence type="ECO:0000256" key="18">
    <source>
        <dbReference type="RuleBase" id="RU000579"/>
    </source>
</evidence>
<name>A0A1T4LGV4_9FIRM</name>
<evidence type="ECO:0000256" key="15">
    <source>
        <dbReference type="ARBA" id="ARBA00048841"/>
    </source>
</evidence>
<dbReference type="Pfam" id="PF03447">
    <property type="entry name" value="NAD_binding_3"/>
    <property type="match status" value="1"/>
</dbReference>
<keyword evidence="8 18" id="KW-0791">Threonine biosynthesis</keyword>
<dbReference type="STRING" id="142842.SAMN02745118_01137"/>
<dbReference type="EMBL" id="FUWM01000008">
    <property type="protein sequence ID" value="SJZ54019.1"/>
    <property type="molecule type" value="Genomic_DNA"/>
</dbReference>
<evidence type="ECO:0000256" key="12">
    <source>
        <dbReference type="ARBA" id="ARBA00023027"/>
    </source>
</evidence>
<feature type="domain" description="ACT" evidence="20">
    <location>
        <begin position="352"/>
        <end position="426"/>
    </location>
</feature>
<dbReference type="AlphaFoldDB" id="A0A1T4LGV4"/>
<keyword evidence="13" id="KW-0915">Sodium</keyword>
<evidence type="ECO:0000256" key="14">
    <source>
        <dbReference type="ARBA" id="ARBA00023167"/>
    </source>
</evidence>
<dbReference type="UniPathway" id="UPA00051">
    <property type="reaction ID" value="UER00465"/>
</dbReference>
<evidence type="ECO:0000256" key="2">
    <source>
        <dbReference type="ARBA" id="ARBA00005056"/>
    </source>
</evidence>
<keyword evidence="11 18" id="KW-0560">Oxidoreductase</keyword>
<evidence type="ECO:0000256" key="17">
    <source>
        <dbReference type="PIRSR" id="PIRSR000098-2"/>
    </source>
</evidence>
<dbReference type="FunFam" id="3.40.50.720:FF:000062">
    <property type="entry name" value="Homoserine dehydrogenase"/>
    <property type="match status" value="1"/>
</dbReference>
<dbReference type="Gene3D" id="3.30.70.260">
    <property type="match status" value="1"/>
</dbReference>
<evidence type="ECO:0000259" key="20">
    <source>
        <dbReference type="PROSITE" id="PS51671"/>
    </source>
</evidence>
<evidence type="ECO:0000256" key="7">
    <source>
        <dbReference type="ARBA" id="ARBA00022605"/>
    </source>
</evidence>
<evidence type="ECO:0000256" key="10">
    <source>
        <dbReference type="ARBA" id="ARBA00022857"/>
    </source>
</evidence>
<dbReference type="EC" id="1.1.1.3" evidence="5 18"/>
<evidence type="ECO:0000256" key="3">
    <source>
        <dbReference type="ARBA" id="ARBA00005062"/>
    </source>
</evidence>
<sequence length="433" mass="46982">MEKRTIKLGILGLGTVGSGVAKILLETSKNINQKMKKKLELAKILDKDLTREREIEVPAEIMTDKPEEVLENPEIDIVIELIGGVNPAKDFMIRALKAKKHVVTANKEVMAKYGSDLLDLAEENGVDLYFEASVGGGIPIIRSLKESLTANKVEEIMGIVNGTTNYILTKMTQEGADFADALAEAQDLGYAEADPTADVDGYDAAYKLSILSAIAFGSRIDINDIYLEGISKVTQKDITYAKELNYVIKLLAIGKEVDGKIEARVHPTMIPNNHPLAAVNDSFNAVFVKGHAVGELMYYGRGAGSMPTGSAVVADVIDIARNIINDANGRIACSCYEEKELKSINEVVSKYYLRLQVIDRPGVLAAVSGILGNNGVSIESMIQKSKTENGVPLILVAHQVNEGNIQTALNEIDNLAEVKEISSLIRVEGEECY</sequence>
<dbReference type="PANTHER" id="PTHR43331:SF1">
    <property type="entry name" value="HOMOSERINE DEHYDROGENASE"/>
    <property type="match status" value="1"/>
</dbReference>
<evidence type="ECO:0000256" key="8">
    <source>
        <dbReference type="ARBA" id="ARBA00022697"/>
    </source>
</evidence>
<dbReference type="Pfam" id="PF00742">
    <property type="entry name" value="Homoserine_dh"/>
    <property type="match status" value="1"/>
</dbReference>
<dbReference type="InterPro" id="IPR016204">
    <property type="entry name" value="HDH"/>
</dbReference>
<dbReference type="PROSITE" id="PS51671">
    <property type="entry name" value="ACT"/>
    <property type="match status" value="1"/>
</dbReference>
<dbReference type="SUPFAM" id="SSF55021">
    <property type="entry name" value="ACT-like"/>
    <property type="match status" value="1"/>
</dbReference>
<dbReference type="GO" id="GO:0050661">
    <property type="term" value="F:NADP binding"/>
    <property type="evidence" value="ECO:0007669"/>
    <property type="project" value="InterPro"/>
</dbReference>
<dbReference type="PIRSF" id="PIRSF000098">
    <property type="entry name" value="Homoser_dehydrog"/>
    <property type="match status" value="1"/>
</dbReference>
<dbReference type="InterPro" id="IPR002912">
    <property type="entry name" value="ACT_dom"/>
</dbReference>
<evidence type="ECO:0000313" key="21">
    <source>
        <dbReference type="EMBL" id="SJZ54019.1"/>
    </source>
</evidence>
<comment type="similarity">
    <text evidence="4 19">Belongs to the homoserine dehydrogenase family.</text>
</comment>
<organism evidence="21 22">
    <name type="scientific">Selenihalanaerobacter shriftii</name>
    <dbReference type="NCBI Taxonomy" id="142842"/>
    <lineage>
        <taxon>Bacteria</taxon>
        <taxon>Bacillati</taxon>
        <taxon>Bacillota</taxon>
        <taxon>Clostridia</taxon>
        <taxon>Halanaerobiales</taxon>
        <taxon>Halobacteroidaceae</taxon>
        <taxon>Selenihalanaerobacter</taxon>
    </lineage>
</organism>
<dbReference type="GO" id="GO:0009086">
    <property type="term" value="P:methionine biosynthetic process"/>
    <property type="evidence" value="ECO:0007669"/>
    <property type="project" value="UniProtKB-KW"/>
</dbReference>
<comment type="pathway">
    <text evidence="2 18">Amino-acid biosynthesis; L-threonine biosynthesis; L-threonine from L-aspartate: step 3/5.</text>
</comment>
<keyword evidence="12" id="KW-0520">NAD</keyword>
<dbReference type="PROSITE" id="PS01042">
    <property type="entry name" value="HOMOSER_DHGENASE"/>
    <property type="match status" value="1"/>
</dbReference>
<keyword evidence="14 18" id="KW-0486">Methionine biosynthesis</keyword>
<evidence type="ECO:0000256" key="5">
    <source>
        <dbReference type="ARBA" id="ARBA00013213"/>
    </source>
</evidence>
<dbReference type="UniPathway" id="UPA00050">
    <property type="reaction ID" value="UER00063"/>
</dbReference>
<reference evidence="22" key="1">
    <citation type="submission" date="2017-02" db="EMBL/GenBank/DDBJ databases">
        <authorList>
            <person name="Varghese N."/>
            <person name="Submissions S."/>
        </authorList>
    </citation>
    <scope>NUCLEOTIDE SEQUENCE [LARGE SCALE GENOMIC DNA]</scope>
    <source>
        <strain evidence="22">ATCC BAA-73</strain>
    </source>
</reference>
<evidence type="ECO:0000256" key="11">
    <source>
        <dbReference type="ARBA" id="ARBA00023002"/>
    </source>
</evidence>
<dbReference type="CDD" id="cd04881">
    <property type="entry name" value="ACT_HSDH-Hom"/>
    <property type="match status" value="1"/>
</dbReference>
<dbReference type="PANTHER" id="PTHR43331">
    <property type="entry name" value="HOMOSERINE DEHYDROGENASE"/>
    <property type="match status" value="1"/>
</dbReference>
<comment type="pathway">
    <text evidence="3 18">Amino-acid biosynthesis; L-methionine biosynthesis via de novo pathway; L-homoserine from L-aspartate: step 3/3.</text>
</comment>
<dbReference type="InterPro" id="IPR036291">
    <property type="entry name" value="NAD(P)-bd_dom_sf"/>
</dbReference>
<keyword evidence="10 17" id="KW-0521">NADP</keyword>
<feature type="binding site" evidence="17">
    <location>
        <begin position="11"/>
        <end position="18"/>
    </location>
    <ligand>
        <name>NADP(+)</name>
        <dbReference type="ChEBI" id="CHEBI:58349"/>
    </ligand>
</feature>
<dbReference type="GO" id="GO:0046872">
    <property type="term" value="F:metal ion binding"/>
    <property type="evidence" value="ECO:0007669"/>
    <property type="project" value="UniProtKB-KW"/>
</dbReference>
<keyword evidence="9" id="KW-0479">Metal-binding</keyword>
<dbReference type="InterPro" id="IPR001342">
    <property type="entry name" value="HDH_cat"/>
</dbReference>
<gene>
    <name evidence="21" type="ORF">SAMN02745118_01137</name>
</gene>
<dbReference type="OrthoDB" id="9808167at2"/>
<evidence type="ECO:0000256" key="19">
    <source>
        <dbReference type="RuleBase" id="RU004171"/>
    </source>
</evidence>
<dbReference type="NCBIfam" id="NF004976">
    <property type="entry name" value="PRK06349.1"/>
    <property type="match status" value="1"/>
</dbReference>
<feature type="binding site" evidence="17">
    <location>
        <position position="192"/>
    </location>
    <ligand>
        <name>L-homoserine</name>
        <dbReference type="ChEBI" id="CHEBI:57476"/>
    </ligand>
</feature>
<dbReference type="Proteomes" id="UP000190625">
    <property type="component" value="Unassembled WGS sequence"/>
</dbReference>
<evidence type="ECO:0000256" key="13">
    <source>
        <dbReference type="ARBA" id="ARBA00023053"/>
    </source>
</evidence>
<dbReference type="Gene3D" id="3.40.50.720">
    <property type="entry name" value="NAD(P)-binding Rossmann-like Domain"/>
    <property type="match status" value="1"/>
</dbReference>
<accession>A0A1T4LGV4</accession>
<dbReference type="RefSeq" id="WP_078809622.1">
    <property type="nucleotide sequence ID" value="NZ_FUWM01000008.1"/>
</dbReference>
<dbReference type="SUPFAM" id="SSF51735">
    <property type="entry name" value="NAD(P)-binding Rossmann-fold domains"/>
    <property type="match status" value="1"/>
</dbReference>
<feature type="active site" description="Proton donor" evidence="16">
    <location>
        <position position="207"/>
    </location>
</feature>
<evidence type="ECO:0000256" key="4">
    <source>
        <dbReference type="ARBA" id="ARBA00006753"/>
    </source>
</evidence>
<comment type="catalytic activity">
    <reaction evidence="15">
        <text>L-homoserine + NADP(+) = L-aspartate 4-semialdehyde + NADPH + H(+)</text>
        <dbReference type="Rhea" id="RHEA:15761"/>
        <dbReference type="ChEBI" id="CHEBI:15378"/>
        <dbReference type="ChEBI" id="CHEBI:57476"/>
        <dbReference type="ChEBI" id="CHEBI:57783"/>
        <dbReference type="ChEBI" id="CHEBI:58349"/>
        <dbReference type="ChEBI" id="CHEBI:537519"/>
        <dbReference type="EC" id="1.1.1.3"/>
    </reaction>
    <physiologicalReaction direction="right-to-left" evidence="15">
        <dbReference type="Rhea" id="RHEA:15763"/>
    </physiologicalReaction>
</comment>
<protein>
    <recommendedName>
        <fullName evidence="6 18">Homoserine dehydrogenase</fullName>
        <ecNumber evidence="5 18">1.1.1.3</ecNumber>
    </recommendedName>
</protein>
<keyword evidence="7 18" id="KW-0028">Amino-acid biosynthesis</keyword>
<evidence type="ECO:0000256" key="16">
    <source>
        <dbReference type="PIRSR" id="PIRSR000098-1"/>
    </source>
</evidence>
<dbReference type="GO" id="GO:0004412">
    <property type="term" value="F:homoserine dehydrogenase activity"/>
    <property type="evidence" value="ECO:0007669"/>
    <property type="project" value="UniProtKB-EC"/>
</dbReference>
<evidence type="ECO:0000256" key="9">
    <source>
        <dbReference type="ARBA" id="ARBA00022723"/>
    </source>
</evidence>
<dbReference type="InterPro" id="IPR005106">
    <property type="entry name" value="Asp/hSer_DH_NAD-bd"/>
</dbReference>
<dbReference type="Gene3D" id="3.30.360.10">
    <property type="entry name" value="Dihydrodipicolinate Reductase, domain 2"/>
    <property type="match status" value="1"/>
</dbReference>
<dbReference type="GO" id="GO:0009088">
    <property type="term" value="P:threonine biosynthetic process"/>
    <property type="evidence" value="ECO:0007669"/>
    <property type="project" value="UniProtKB-UniPathway"/>
</dbReference>
<dbReference type="FunFam" id="3.30.360.10:FF:000005">
    <property type="entry name" value="Homoserine dehydrogenase"/>
    <property type="match status" value="1"/>
</dbReference>
<feature type="binding site" evidence="17">
    <location>
        <position position="107"/>
    </location>
    <ligand>
        <name>NADPH</name>
        <dbReference type="ChEBI" id="CHEBI:57783"/>
    </ligand>
</feature>
<dbReference type="InterPro" id="IPR019811">
    <property type="entry name" value="HDH_CS"/>
</dbReference>
<dbReference type="InterPro" id="IPR045865">
    <property type="entry name" value="ACT-like_dom_sf"/>
</dbReference>